<gene>
    <name evidence="1" type="ORF">SEPMUDRAFT_150270</name>
</gene>
<keyword evidence="2" id="KW-1185">Reference proteome</keyword>
<dbReference type="RefSeq" id="XP_016759429.1">
    <property type="nucleotide sequence ID" value="XM_016906060.1"/>
</dbReference>
<dbReference type="STRING" id="692275.M3D1E1"/>
<reference evidence="1 2" key="1">
    <citation type="journal article" date="2012" name="PLoS Pathog.">
        <title>Diverse lifestyles and strategies of plant pathogenesis encoded in the genomes of eighteen Dothideomycetes fungi.</title>
        <authorList>
            <person name="Ohm R.A."/>
            <person name="Feau N."/>
            <person name="Henrissat B."/>
            <person name="Schoch C.L."/>
            <person name="Horwitz B.A."/>
            <person name="Barry K.W."/>
            <person name="Condon B.J."/>
            <person name="Copeland A.C."/>
            <person name="Dhillon B."/>
            <person name="Glaser F."/>
            <person name="Hesse C.N."/>
            <person name="Kosti I."/>
            <person name="LaButti K."/>
            <person name="Lindquist E.A."/>
            <person name="Lucas S."/>
            <person name="Salamov A.A."/>
            <person name="Bradshaw R.E."/>
            <person name="Ciuffetti L."/>
            <person name="Hamelin R.C."/>
            <person name="Kema G.H.J."/>
            <person name="Lawrence C."/>
            <person name="Scott J.A."/>
            <person name="Spatafora J.W."/>
            <person name="Turgeon B.G."/>
            <person name="de Wit P.J.G.M."/>
            <person name="Zhong S."/>
            <person name="Goodwin S.B."/>
            <person name="Grigoriev I.V."/>
        </authorList>
    </citation>
    <scope>NUCLEOTIDE SEQUENCE [LARGE SCALE GENOMIC DNA]</scope>
    <source>
        <strain evidence="1 2">SO2202</strain>
    </source>
</reference>
<evidence type="ECO:0000313" key="2">
    <source>
        <dbReference type="Proteomes" id="UP000016931"/>
    </source>
</evidence>
<organism evidence="1 2">
    <name type="scientific">Sphaerulina musiva (strain SO2202)</name>
    <name type="common">Poplar stem canker fungus</name>
    <name type="synonym">Septoria musiva</name>
    <dbReference type="NCBI Taxonomy" id="692275"/>
    <lineage>
        <taxon>Eukaryota</taxon>
        <taxon>Fungi</taxon>
        <taxon>Dikarya</taxon>
        <taxon>Ascomycota</taxon>
        <taxon>Pezizomycotina</taxon>
        <taxon>Dothideomycetes</taxon>
        <taxon>Dothideomycetidae</taxon>
        <taxon>Mycosphaerellales</taxon>
        <taxon>Mycosphaerellaceae</taxon>
        <taxon>Sphaerulina</taxon>
    </lineage>
</organism>
<dbReference type="eggNOG" id="ENOG502STPE">
    <property type="taxonomic scope" value="Eukaryota"/>
</dbReference>
<dbReference type="EMBL" id="KB456266">
    <property type="protein sequence ID" value="EMF11308.1"/>
    <property type="molecule type" value="Genomic_DNA"/>
</dbReference>
<dbReference type="AlphaFoldDB" id="M3D1E1"/>
<dbReference type="Gene3D" id="1.25.40.10">
    <property type="entry name" value="Tetratricopeptide repeat domain"/>
    <property type="match status" value="1"/>
</dbReference>
<evidence type="ECO:0000313" key="1">
    <source>
        <dbReference type="EMBL" id="EMF11308.1"/>
    </source>
</evidence>
<sequence>MRLFVRATPVQRTRLKQIFQNDRSERPPQFVRDPTFQPAWQYLVAESKRNILIKLIKNAHEAVECNPDVIWSPKQAIFQRGTREEPAIQCLARGLDTIDGNARGLECAHRFALLYIRIELKLRARESGPWPQKGAAAALNSMAEELHHMCVKPRQRVLSWKKRARAFEQIWNLRPGLLLLLGSETNNAFEKVLSEQDVEVYVRCIEANMPDLYTKCVRLDGAARQAFEEGLKAYGGNSKFQQWRDAQREAVTTDQSRALNLLAQAAAQRQDPPRDKYAGADADVDLVGWVDVTLPDLGTHDCQTQLPLVQVRIDKDGVERQTFADSAAEPKLKLLKHVICNLRVSSFGETLLLRATEPQRRWSADGHITAVCLEHTAMSNESASLFLDRDNLMSLLGSAVKHGLLERQLEQLEWTYRGTGDEFGSPDSDQYIRDSFALLCYICPREEALDPKFTIIMEQLLPALQSMFQYLHYQSGVCIDDELRHDLIETWIATVKAYNFRPSPDMLELLKVGGQLHKSGVPSYLQLALARTQSVILRRIEQYVESDEVINLAIRTFPLEDVRTACFRGLLYLSLAENAILRNQYSTAMEWVDAIELTVAPAEHLQKTALVWHLLEEKWIAMGRIYRYTAQFEKAEEALRPCLNRRRQSSMTNVHHIVRQLADVYVELREYEQAKTLLDHYLGQLREQGKQSSRPYSRLLLSKVDVDIATGDHKNAQALLDEIDQGFGRKPPTTQTEQLDHVRAVIASMRIAMYGNKWDRVLRRSMEALRLANTYSSFAGTNYYKGYILKLRTTAYLSLAHADIAAAEDCGLEPRNFITGVGTYDLEKAHSSLQAAFQSCALPINRILSTTPPSNGGV</sequence>
<name>M3D1E1_SPHMS</name>
<dbReference type="InterPro" id="IPR011990">
    <property type="entry name" value="TPR-like_helical_dom_sf"/>
</dbReference>
<dbReference type="SUPFAM" id="SSF48452">
    <property type="entry name" value="TPR-like"/>
    <property type="match status" value="1"/>
</dbReference>
<accession>M3D1E1</accession>
<dbReference type="GeneID" id="27903197"/>
<dbReference type="Proteomes" id="UP000016931">
    <property type="component" value="Unassembled WGS sequence"/>
</dbReference>
<dbReference type="HOGENOM" id="CLU_333222_0_0_1"/>
<dbReference type="OrthoDB" id="3800473at2759"/>
<protein>
    <recommendedName>
        <fullName evidence="3">TPR-like protein</fullName>
    </recommendedName>
</protein>
<proteinExistence type="predicted"/>
<evidence type="ECO:0008006" key="3">
    <source>
        <dbReference type="Google" id="ProtNLM"/>
    </source>
</evidence>